<reference evidence="8 9" key="1">
    <citation type="journal article" date="2015" name="Proc. Natl. Acad. Sci. U.S.A.">
        <title>The resurrection genome of Boea hygrometrica: A blueprint for survival of dehydration.</title>
        <authorList>
            <person name="Xiao L."/>
            <person name="Yang G."/>
            <person name="Zhang L."/>
            <person name="Yang X."/>
            <person name="Zhao S."/>
            <person name="Ji Z."/>
            <person name="Zhou Q."/>
            <person name="Hu M."/>
            <person name="Wang Y."/>
            <person name="Chen M."/>
            <person name="Xu Y."/>
            <person name="Jin H."/>
            <person name="Xiao X."/>
            <person name="Hu G."/>
            <person name="Bao F."/>
            <person name="Hu Y."/>
            <person name="Wan P."/>
            <person name="Li L."/>
            <person name="Deng X."/>
            <person name="Kuang T."/>
            <person name="Xiang C."/>
            <person name="Zhu J.K."/>
            <person name="Oliver M.J."/>
            <person name="He Y."/>
        </authorList>
    </citation>
    <scope>NUCLEOTIDE SEQUENCE [LARGE SCALE GENOMIC DNA]</scope>
    <source>
        <strain evidence="9">cv. XS01</strain>
    </source>
</reference>
<dbReference type="Pfam" id="PF00903">
    <property type="entry name" value="Glyoxalase"/>
    <property type="match status" value="2"/>
</dbReference>
<keyword evidence="5" id="KW-0812">Transmembrane</keyword>
<proteinExistence type="inferred from homology"/>
<dbReference type="OrthoDB" id="10249419at2759"/>
<dbReference type="InterPro" id="IPR006913">
    <property type="entry name" value="CENP-V/GFA"/>
</dbReference>
<dbReference type="SUPFAM" id="SSF51316">
    <property type="entry name" value="Mss4-like"/>
    <property type="match status" value="1"/>
</dbReference>
<feature type="domain" description="CENP-V/GFA" evidence="7">
    <location>
        <begin position="291"/>
        <end position="397"/>
    </location>
</feature>
<dbReference type="PROSITE" id="PS51891">
    <property type="entry name" value="CENP_V_GFA"/>
    <property type="match status" value="1"/>
</dbReference>
<dbReference type="Gene3D" id="3.10.180.10">
    <property type="entry name" value="2,3-Dihydroxybiphenyl 1,2-Dioxygenase, domain 1"/>
    <property type="match status" value="2"/>
</dbReference>
<evidence type="ECO:0000313" key="8">
    <source>
        <dbReference type="EMBL" id="KZV15350.1"/>
    </source>
</evidence>
<name>A0A2Z7A8Q7_9LAMI</name>
<evidence type="ECO:0000256" key="3">
    <source>
        <dbReference type="ARBA" id="ARBA00022833"/>
    </source>
</evidence>
<dbReference type="GO" id="GO:0046872">
    <property type="term" value="F:metal ion binding"/>
    <property type="evidence" value="ECO:0007669"/>
    <property type="project" value="UniProtKB-KW"/>
</dbReference>
<dbReference type="EMBL" id="KV020105">
    <property type="protein sequence ID" value="KZV15350.1"/>
    <property type="molecule type" value="Genomic_DNA"/>
</dbReference>
<gene>
    <name evidence="8" type="ORF">F511_28046</name>
</gene>
<dbReference type="Gene3D" id="2.170.150.70">
    <property type="match status" value="1"/>
</dbReference>
<feature type="transmembrane region" description="Helical" evidence="5">
    <location>
        <begin position="531"/>
        <end position="553"/>
    </location>
</feature>
<comment type="similarity">
    <text evidence="1">Belongs to the Gfa family.</text>
</comment>
<dbReference type="PROSITE" id="PS51819">
    <property type="entry name" value="VOC"/>
    <property type="match status" value="1"/>
</dbReference>
<dbReference type="InterPro" id="IPR037523">
    <property type="entry name" value="VOC_core"/>
</dbReference>
<keyword evidence="3" id="KW-0862">Zinc</keyword>
<organism evidence="8 9">
    <name type="scientific">Dorcoceras hygrometricum</name>
    <dbReference type="NCBI Taxonomy" id="472368"/>
    <lineage>
        <taxon>Eukaryota</taxon>
        <taxon>Viridiplantae</taxon>
        <taxon>Streptophyta</taxon>
        <taxon>Embryophyta</taxon>
        <taxon>Tracheophyta</taxon>
        <taxon>Spermatophyta</taxon>
        <taxon>Magnoliopsida</taxon>
        <taxon>eudicotyledons</taxon>
        <taxon>Gunneridae</taxon>
        <taxon>Pentapetalae</taxon>
        <taxon>asterids</taxon>
        <taxon>lamiids</taxon>
        <taxon>Lamiales</taxon>
        <taxon>Gesneriaceae</taxon>
        <taxon>Didymocarpoideae</taxon>
        <taxon>Trichosporeae</taxon>
        <taxon>Loxocarpinae</taxon>
        <taxon>Dorcoceras</taxon>
    </lineage>
</organism>
<dbReference type="PANTHER" id="PTHR35006:SF2">
    <property type="entry name" value="GLYOXALASE FAMILY PROTEIN (AFU_ORTHOLOGUE AFUA_5G14830)"/>
    <property type="match status" value="1"/>
</dbReference>
<dbReference type="AlphaFoldDB" id="A0A2Z7A8Q7"/>
<keyword evidence="5" id="KW-1133">Transmembrane helix</keyword>
<keyword evidence="8" id="KW-0560">Oxidoreductase</keyword>
<evidence type="ECO:0000256" key="4">
    <source>
        <dbReference type="SAM" id="MobiDB-lite"/>
    </source>
</evidence>
<sequence>MTSFIDKLHDASLVALHFDWKARTCTFSFSGAPHQPGPFKVVFNGVTRLTIPASDSWGPSVSVLEFRDDGTGLYEFAMQSGDTITVVAPNHSFEADGYAAAQLKLALPASAGPACNASSSMSELTSCQQAEYIRDSKQLEIAYQAALNSVKSDANYSPEQRKEIVDSLIGSQKFWVKFRDQYCHAVNTKWEQGTIAGLRWYTRPVLFVSDVNRAMHFYTEILGFKKAWHKGVGQGKVCQVDGADSEIILCEDARREIAGLSIPNKESLWGYDVIQIDDPDGSELLFPLSDIGGAWDSSCHCGAVQIQVPRKPRWLTSGNCSICRRHAGLWGYYDPSQVQIIARKEAIDRYVWGDKCLSLCRCATCGCVTHWQPIAPNGRRMGVNFPDARPCRVPPYPGVSPQFMHRQRGMTHGCQNRTSTCRRWVRGGLRQDLPGFCPVLRKRTESCGTADRNIDIPDPGEDSQDRTRCRETKPAVGCSRGIAAQSFWSSGLPRRATATHTHCGSDHRPQVPDASMDSQLHKVSSRIAVRWPFRILAAAIVAAGLIAAVGGVLAWRSHGAGSPKWQMLFALPGIAWLIRLAWESAVHGRPPASAAWPFASQKVFTLTSGGPMFDHILFGASDYAASKAFFLKALEPIGMAVVAEGPLGIELSADGKTSLCICPSQEKPAHLHLAFTAGNRGQVEAFHRAALQAGAKDNGAPGLRPDYSGKYYAAFVTGPDGHNIEVVCREPEA</sequence>
<dbReference type="Pfam" id="PF07007">
    <property type="entry name" value="LprI"/>
    <property type="match status" value="1"/>
</dbReference>
<keyword evidence="5" id="KW-0472">Membrane</keyword>
<feature type="domain" description="VOC" evidence="6">
    <location>
        <begin position="612"/>
        <end position="729"/>
    </location>
</feature>
<evidence type="ECO:0000259" key="7">
    <source>
        <dbReference type="PROSITE" id="PS51891"/>
    </source>
</evidence>
<dbReference type="InterPro" id="IPR029068">
    <property type="entry name" value="Glyas_Bleomycin-R_OHBP_Dase"/>
</dbReference>
<dbReference type="InterPro" id="IPR004360">
    <property type="entry name" value="Glyas_Fos-R_dOase_dom"/>
</dbReference>
<evidence type="ECO:0000256" key="1">
    <source>
        <dbReference type="ARBA" id="ARBA00005495"/>
    </source>
</evidence>
<dbReference type="InterPro" id="IPR011057">
    <property type="entry name" value="Mss4-like_sf"/>
</dbReference>
<evidence type="ECO:0000259" key="6">
    <source>
        <dbReference type="PROSITE" id="PS51819"/>
    </source>
</evidence>
<evidence type="ECO:0000313" key="9">
    <source>
        <dbReference type="Proteomes" id="UP000250235"/>
    </source>
</evidence>
<keyword evidence="9" id="KW-1185">Reference proteome</keyword>
<dbReference type="PANTHER" id="PTHR35006">
    <property type="entry name" value="GLYOXALASE FAMILY PROTEIN (AFU_ORTHOLOGUE AFUA_5G14830)"/>
    <property type="match status" value="1"/>
</dbReference>
<evidence type="ECO:0000256" key="5">
    <source>
        <dbReference type="SAM" id="Phobius"/>
    </source>
</evidence>
<dbReference type="InterPro" id="IPR009739">
    <property type="entry name" value="LprI-like_N"/>
</dbReference>
<feature type="region of interest" description="Disordered" evidence="4">
    <location>
        <begin position="498"/>
        <end position="517"/>
    </location>
</feature>
<protein>
    <submittedName>
        <fullName evidence="8">Glyoxalase/Bleomycin resistance protein/Dihydroxybiphenyl dioxygenase</fullName>
    </submittedName>
</protein>
<keyword evidence="2" id="KW-0479">Metal-binding</keyword>
<dbReference type="GO" id="GO:0051213">
    <property type="term" value="F:dioxygenase activity"/>
    <property type="evidence" value="ECO:0007669"/>
    <property type="project" value="UniProtKB-KW"/>
</dbReference>
<accession>A0A2Z7A8Q7</accession>
<evidence type="ECO:0000256" key="2">
    <source>
        <dbReference type="ARBA" id="ARBA00022723"/>
    </source>
</evidence>
<keyword evidence="8" id="KW-0223">Dioxygenase</keyword>
<dbReference type="SUPFAM" id="SSF54593">
    <property type="entry name" value="Glyoxalase/Bleomycin resistance protein/Dihydroxybiphenyl dioxygenase"/>
    <property type="match status" value="2"/>
</dbReference>
<dbReference type="GO" id="GO:0016846">
    <property type="term" value="F:carbon-sulfur lyase activity"/>
    <property type="evidence" value="ECO:0007669"/>
    <property type="project" value="InterPro"/>
</dbReference>
<dbReference type="Gene3D" id="1.20.1270.180">
    <property type="match status" value="1"/>
</dbReference>
<dbReference type="CDD" id="cd07262">
    <property type="entry name" value="VOC_like"/>
    <property type="match status" value="1"/>
</dbReference>
<dbReference type="Proteomes" id="UP000250235">
    <property type="component" value="Unassembled WGS sequence"/>
</dbReference>